<dbReference type="Proteomes" id="UP000198850">
    <property type="component" value="Unassembled WGS sequence"/>
</dbReference>
<dbReference type="GO" id="GO:0016989">
    <property type="term" value="F:sigma factor antagonist activity"/>
    <property type="evidence" value="ECO:0007669"/>
    <property type="project" value="TreeGrafter"/>
</dbReference>
<dbReference type="InterPro" id="IPR012373">
    <property type="entry name" value="Ferrdict_sens_TM"/>
</dbReference>
<accession>A0A1H3W8B4</accession>
<dbReference type="PANTHER" id="PTHR30273">
    <property type="entry name" value="PERIPLASMIC SIGNAL SENSOR AND SIGMA FACTOR ACTIVATOR FECR-RELATED"/>
    <property type="match status" value="1"/>
</dbReference>
<dbReference type="AlphaFoldDB" id="A0A1H3W8B4"/>
<sequence>MKLSDKKNLYQRFLKKELNAAELEEFFQLVENGEFDEDYLEVMPGMDEEKVIVPPFTQRPVFKLFSKIAVAASLLVIAGFGYWAYRKAESEKKQAAFTIVQVPVGTMKIITLTDHSVITLTSGSVFKYPAAFAATHRRVFLIRGKGFFQIAKDKTRPFTVFSAKLSTTVLGTSFTVENYRNYGFEKICLYTGKVQIGSKDKGFSPVLLSPGQQYMHNGLSGIKTIFKNAGDIQPHTEEGALEFEDTGLGEALIRVASYYNIELQFDQQRLSAYAISGKFSNEPVENVLHTLLFTHHLKFKKIPEGYKIMN</sequence>
<evidence type="ECO:0000259" key="2">
    <source>
        <dbReference type="Pfam" id="PF04773"/>
    </source>
</evidence>
<dbReference type="EMBL" id="FNRA01000001">
    <property type="protein sequence ID" value="SDZ83317.1"/>
    <property type="molecule type" value="Genomic_DNA"/>
</dbReference>
<dbReference type="Gene3D" id="2.60.120.1440">
    <property type="match status" value="1"/>
</dbReference>
<keyword evidence="1" id="KW-0472">Membrane</keyword>
<evidence type="ECO:0000313" key="5">
    <source>
        <dbReference type="Proteomes" id="UP000198850"/>
    </source>
</evidence>
<gene>
    <name evidence="4" type="ORF">SAMN05443550_101141</name>
</gene>
<dbReference type="Pfam" id="PF04773">
    <property type="entry name" value="FecR"/>
    <property type="match status" value="1"/>
</dbReference>
<evidence type="ECO:0000259" key="3">
    <source>
        <dbReference type="Pfam" id="PF16344"/>
    </source>
</evidence>
<proteinExistence type="predicted"/>
<keyword evidence="1" id="KW-1133">Transmembrane helix</keyword>
<dbReference type="Pfam" id="PF16344">
    <property type="entry name" value="FecR_C"/>
    <property type="match status" value="1"/>
</dbReference>
<protein>
    <submittedName>
        <fullName evidence="4">FecR family protein</fullName>
    </submittedName>
</protein>
<dbReference type="InterPro" id="IPR006860">
    <property type="entry name" value="FecR"/>
</dbReference>
<evidence type="ECO:0000256" key="1">
    <source>
        <dbReference type="SAM" id="Phobius"/>
    </source>
</evidence>
<name>A0A1H3W8B4_9SPHI</name>
<keyword evidence="1" id="KW-0812">Transmembrane</keyword>
<dbReference type="STRING" id="425514.SAMN05443550_101141"/>
<evidence type="ECO:0000313" key="4">
    <source>
        <dbReference type="EMBL" id="SDZ83317.1"/>
    </source>
</evidence>
<dbReference type="Gene3D" id="3.55.50.30">
    <property type="match status" value="1"/>
</dbReference>
<keyword evidence="5" id="KW-1185">Reference proteome</keyword>
<dbReference type="PANTHER" id="PTHR30273:SF2">
    <property type="entry name" value="PROTEIN FECR"/>
    <property type="match status" value="1"/>
</dbReference>
<dbReference type="InterPro" id="IPR032508">
    <property type="entry name" value="FecR_C"/>
</dbReference>
<feature type="domain" description="FecR protein" evidence="2">
    <location>
        <begin position="103"/>
        <end position="178"/>
    </location>
</feature>
<feature type="transmembrane region" description="Helical" evidence="1">
    <location>
        <begin position="64"/>
        <end position="85"/>
    </location>
</feature>
<dbReference type="OrthoDB" id="1097132at2"/>
<organism evidence="4 5">
    <name type="scientific">Pedobacter hartonius</name>
    <dbReference type="NCBI Taxonomy" id="425514"/>
    <lineage>
        <taxon>Bacteria</taxon>
        <taxon>Pseudomonadati</taxon>
        <taxon>Bacteroidota</taxon>
        <taxon>Sphingobacteriia</taxon>
        <taxon>Sphingobacteriales</taxon>
        <taxon>Sphingobacteriaceae</taxon>
        <taxon>Pedobacter</taxon>
    </lineage>
</organism>
<feature type="domain" description="Protein FecR C-terminal" evidence="3">
    <location>
        <begin position="241"/>
        <end position="302"/>
    </location>
</feature>
<dbReference type="RefSeq" id="WP_090554220.1">
    <property type="nucleotide sequence ID" value="NZ_FNRA01000001.1"/>
</dbReference>
<reference evidence="4 5" key="1">
    <citation type="submission" date="2016-10" db="EMBL/GenBank/DDBJ databases">
        <authorList>
            <person name="de Groot N.N."/>
        </authorList>
    </citation>
    <scope>NUCLEOTIDE SEQUENCE [LARGE SCALE GENOMIC DNA]</scope>
    <source>
        <strain evidence="4 5">DSM 19033</strain>
    </source>
</reference>